<dbReference type="EMBL" id="PTRA01000001">
    <property type="protein sequence ID" value="PQA58175.1"/>
    <property type="molecule type" value="Genomic_DNA"/>
</dbReference>
<keyword evidence="4" id="KW-1185">Reference proteome</keyword>
<evidence type="ECO:0000256" key="1">
    <source>
        <dbReference type="ARBA" id="ARBA00038128"/>
    </source>
</evidence>
<feature type="domain" description="AB hydrolase-1" evidence="2">
    <location>
        <begin position="22"/>
        <end position="257"/>
    </location>
</feature>
<dbReference type="AlphaFoldDB" id="A0A2S7IKH3"/>
<accession>A0A2S7IKH3</accession>
<comment type="similarity">
    <text evidence="1">Belongs to the AB hydrolase superfamily. Bacterial non-heme haloperoxidase / perhydrolase family.</text>
</comment>
<dbReference type="PANTHER" id="PTHR43433:SF4">
    <property type="entry name" value="NON-HEME CHLOROPEROXIDASE-RELATED"/>
    <property type="match status" value="1"/>
</dbReference>
<dbReference type="Pfam" id="PF00561">
    <property type="entry name" value="Abhydrolase_1"/>
    <property type="match status" value="1"/>
</dbReference>
<evidence type="ECO:0000313" key="4">
    <source>
        <dbReference type="Proteomes" id="UP000239590"/>
    </source>
</evidence>
<comment type="caution">
    <text evidence="3">The sequence shown here is derived from an EMBL/GenBank/DDBJ whole genome shotgun (WGS) entry which is preliminary data.</text>
</comment>
<dbReference type="OrthoDB" id="9780932at2"/>
<dbReference type="PRINTS" id="PR00111">
    <property type="entry name" value="ABHYDROLASE"/>
</dbReference>
<sequence length="286" mass="31866">MPYVETSPGVQLFFEDWGQGQPVVFLHGWPLNHKMFEYQVNQLGNHYRCILIDRRGFGMSDKPWEGYDYDTLADDLNAVFEALDLQDITLVGFSQGGGEAIRYMSRFQGARVSKLVLLGAAAPHMLKTDDFPDGIDKSMFDEMIENSLQDRAAFIEDFSKKFFGVSLLNNPVSSKLADWFHGLAMQASPKATVDNILTFSQADLRADLASIQVPTLIIHGTSDQVVPYEISGQLLAENIAGSQLIPYEGAPHGFFYTEWPRLNQDLLDFLAVPVVTSSTVPSGTTW</sequence>
<name>A0A2S7IKH3_9BACT</name>
<organism evidence="3 4">
    <name type="scientific">Siphonobacter curvatus</name>
    <dbReference type="NCBI Taxonomy" id="2094562"/>
    <lineage>
        <taxon>Bacteria</taxon>
        <taxon>Pseudomonadati</taxon>
        <taxon>Bacteroidota</taxon>
        <taxon>Cytophagia</taxon>
        <taxon>Cytophagales</taxon>
        <taxon>Cytophagaceae</taxon>
        <taxon>Siphonobacter</taxon>
    </lineage>
</organism>
<protein>
    <submittedName>
        <fullName evidence="3">Alpha/beta hydrolase</fullName>
    </submittedName>
</protein>
<dbReference type="RefSeq" id="WP_104709428.1">
    <property type="nucleotide sequence ID" value="NZ_PTRA01000001.1"/>
</dbReference>
<proteinExistence type="inferred from homology"/>
<dbReference type="InterPro" id="IPR029058">
    <property type="entry name" value="AB_hydrolase_fold"/>
</dbReference>
<keyword evidence="3" id="KW-0378">Hydrolase</keyword>
<evidence type="ECO:0000259" key="2">
    <source>
        <dbReference type="Pfam" id="PF00561"/>
    </source>
</evidence>
<dbReference type="FunFam" id="3.40.50.1820:FF:000205">
    <property type="entry name" value="Non-haem bromoperoxidase BPO-A2"/>
    <property type="match status" value="1"/>
</dbReference>
<dbReference type="Gene3D" id="3.40.50.1820">
    <property type="entry name" value="alpha/beta hydrolase"/>
    <property type="match status" value="1"/>
</dbReference>
<dbReference type="PANTHER" id="PTHR43433">
    <property type="entry name" value="HYDROLASE, ALPHA/BETA FOLD FAMILY PROTEIN"/>
    <property type="match status" value="1"/>
</dbReference>
<dbReference type="GO" id="GO:0016787">
    <property type="term" value="F:hydrolase activity"/>
    <property type="evidence" value="ECO:0007669"/>
    <property type="project" value="UniProtKB-KW"/>
</dbReference>
<dbReference type="InterPro" id="IPR050471">
    <property type="entry name" value="AB_hydrolase"/>
</dbReference>
<reference evidence="4" key="1">
    <citation type="submission" date="2018-02" db="EMBL/GenBank/DDBJ databases">
        <title>Genome sequencing of Solimonas sp. HR-BB.</title>
        <authorList>
            <person name="Lee Y."/>
            <person name="Jeon C.O."/>
        </authorList>
    </citation>
    <scope>NUCLEOTIDE SEQUENCE [LARGE SCALE GENOMIC DNA]</scope>
    <source>
        <strain evidence="4">HR-U</strain>
    </source>
</reference>
<dbReference type="Proteomes" id="UP000239590">
    <property type="component" value="Unassembled WGS sequence"/>
</dbReference>
<dbReference type="SUPFAM" id="SSF53474">
    <property type="entry name" value="alpha/beta-Hydrolases"/>
    <property type="match status" value="1"/>
</dbReference>
<gene>
    <name evidence="3" type="ORF">C5O19_00390</name>
</gene>
<evidence type="ECO:0000313" key="3">
    <source>
        <dbReference type="EMBL" id="PQA58175.1"/>
    </source>
</evidence>
<dbReference type="InterPro" id="IPR000073">
    <property type="entry name" value="AB_hydrolase_1"/>
</dbReference>